<dbReference type="PRINTS" id="PR01333">
    <property type="entry name" value="2POREKCHANEL"/>
</dbReference>
<dbReference type="Pfam" id="PF07885">
    <property type="entry name" value="Ion_trans_2"/>
    <property type="match status" value="3"/>
</dbReference>
<evidence type="ECO:0000313" key="13">
    <source>
        <dbReference type="Proteomes" id="UP000695023"/>
    </source>
</evidence>
<dbReference type="InterPro" id="IPR003280">
    <property type="entry name" value="2pore_dom_K_chnl"/>
</dbReference>
<dbReference type="Gene3D" id="1.10.287.70">
    <property type="match status" value="2"/>
</dbReference>
<protein>
    <submittedName>
        <fullName evidence="14">Potassium channel subfamily K member 16</fullName>
    </submittedName>
</protein>
<evidence type="ECO:0000256" key="1">
    <source>
        <dbReference type="ARBA" id="ARBA00004141"/>
    </source>
</evidence>
<keyword evidence="5 11" id="KW-1133">Transmembrane helix</keyword>
<dbReference type="Proteomes" id="UP000695023">
    <property type="component" value="Unplaced"/>
</dbReference>
<feature type="domain" description="Potassium channel" evidence="12">
    <location>
        <begin position="294"/>
        <end position="381"/>
    </location>
</feature>
<evidence type="ECO:0000313" key="14">
    <source>
        <dbReference type="RefSeq" id="XP_013769679.1"/>
    </source>
</evidence>
<dbReference type="RefSeq" id="XP_013769679.1">
    <property type="nucleotide sequence ID" value="XM_013914225.1"/>
</dbReference>
<feature type="domain" description="Potassium channel" evidence="12">
    <location>
        <begin position="211"/>
        <end position="268"/>
    </location>
</feature>
<dbReference type="GO" id="GO:0005886">
    <property type="term" value="C:plasma membrane"/>
    <property type="evidence" value="ECO:0007669"/>
    <property type="project" value="TreeGrafter"/>
</dbReference>
<dbReference type="GeneID" id="102212285"/>
<comment type="similarity">
    <text evidence="9">Belongs to the two pore domain potassium channel (TC 1.A.1.8) family.</text>
</comment>
<dbReference type="GO" id="GO:0015271">
    <property type="term" value="F:outward rectifier potassium channel activity"/>
    <property type="evidence" value="ECO:0007669"/>
    <property type="project" value="TreeGrafter"/>
</dbReference>
<feature type="domain" description="Potassium channel" evidence="12">
    <location>
        <begin position="37"/>
        <end position="96"/>
    </location>
</feature>
<gene>
    <name evidence="14" type="primary">LOC102212285</name>
</gene>
<reference evidence="14" key="1">
    <citation type="submission" date="2025-08" db="UniProtKB">
        <authorList>
            <consortium name="RefSeq"/>
        </authorList>
    </citation>
    <scope>IDENTIFICATION</scope>
</reference>
<evidence type="ECO:0000256" key="9">
    <source>
        <dbReference type="RuleBase" id="RU003857"/>
    </source>
</evidence>
<keyword evidence="7 11" id="KW-0472">Membrane</keyword>
<dbReference type="GO" id="GO:0022841">
    <property type="term" value="F:potassium ion leak channel activity"/>
    <property type="evidence" value="ECO:0007669"/>
    <property type="project" value="TreeGrafter"/>
</dbReference>
<feature type="transmembrane region" description="Helical" evidence="11">
    <location>
        <begin position="68"/>
        <end position="89"/>
    </location>
</feature>
<evidence type="ECO:0000259" key="12">
    <source>
        <dbReference type="Pfam" id="PF07885"/>
    </source>
</evidence>
<feature type="transmembrane region" description="Helical" evidence="11">
    <location>
        <begin position="244"/>
        <end position="264"/>
    </location>
</feature>
<feature type="transmembrane region" description="Helical" evidence="11">
    <location>
        <begin position="134"/>
        <end position="154"/>
    </location>
</feature>
<feature type="region of interest" description="Disordered" evidence="10">
    <location>
        <begin position="394"/>
        <end position="429"/>
    </location>
</feature>
<dbReference type="PANTHER" id="PTHR11003:SF329">
    <property type="entry name" value="POTASSIUM CHANNEL SUBFAMILY K MEMBER 17-LIKE"/>
    <property type="match status" value="1"/>
</dbReference>
<sequence length="429" mass="48126">MSTVRAETWNRHVGKPKVIEVILYAKKNGVNPSGNSTNPSNWDLSSSFFFASTVITTIGYGNLSPSTVSGQVFCVFYAFCGIPLNLAFFKQLGKCFTIHLGRLEKGLVSVVPHKVETFAKMGVKEKLSLMQIPSILVLGFVYVAYVLIGGVVFWKLEGDLGMKDVSYLREKKERLLSTYPCLNQAGLEAVAQVVKDTSKVGLSLKSNYTADGFWKFTSSAVFAATVVTTIGYGNICPSTTGGQIFCVFFALFGIPLNIVVLNRVGKYILAIERNISDFFEKKTSRKTCTRFFIHFVCYICGAVLFFIMPMIVFKQQEDWTHAEAIYYCFISLSTIGFGDFVADSNPDKYYPNWYSFIIASWIFFGMAWLALVINHSIEILERLNNYFKKQFKKNDNQQGDEADGTADKNPETQMEEEDEITQPPVTEST</sequence>
<keyword evidence="3 9" id="KW-0812">Transmembrane</keyword>
<comment type="subcellular location">
    <subcellularLocation>
        <location evidence="1">Membrane</location>
        <topology evidence="1">Multi-pass membrane protein</topology>
    </subcellularLocation>
</comment>
<keyword evidence="2 9" id="KW-0813">Transport</keyword>
<name>A0A9Y6MAC8_9CICH</name>
<keyword evidence="4" id="KW-0630">Potassium</keyword>
<dbReference type="InterPro" id="IPR013099">
    <property type="entry name" value="K_chnl_dom"/>
</dbReference>
<keyword evidence="6 9" id="KW-0406">Ion transport</keyword>
<evidence type="ECO:0000256" key="7">
    <source>
        <dbReference type="ARBA" id="ARBA00023136"/>
    </source>
</evidence>
<evidence type="ECO:0000256" key="6">
    <source>
        <dbReference type="ARBA" id="ARBA00023065"/>
    </source>
</evidence>
<evidence type="ECO:0000256" key="5">
    <source>
        <dbReference type="ARBA" id="ARBA00022989"/>
    </source>
</evidence>
<keyword evidence="8 9" id="KW-0407">Ion channel</keyword>
<evidence type="ECO:0000256" key="3">
    <source>
        <dbReference type="ARBA" id="ARBA00022692"/>
    </source>
</evidence>
<feature type="transmembrane region" description="Helical" evidence="11">
    <location>
        <begin position="353"/>
        <end position="373"/>
    </location>
</feature>
<dbReference type="AlphaFoldDB" id="A0A9Y6MAC8"/>
<keyword evidence="13" id="KW-1185">Reference proteome</keyword>
<dbReference type="SUPFAM" id="SSF81324">
    <property type="entry name" value="Voltage-gated potassium channels"/>
    <property type="match status" value="3"/>
</dbReference>
<organism evidence="13 14">
    <name type="scientific">Pundamilia nyererei</name>
    <dbReference type="NCBI Taxonomy" id="303518"/>
    <lineage>
        <taxon>Eukaryota</taxon>
        <taxon>Metazoa</taxon>
        <taxon>Chordata</taxon>
        <taxon>Craniata</taxon>
        <taxon>Vertebrata</taxon>
        <taxon>Euteleostomi</taxon>
        <taxon>Actinopterygii</taxon>
        <taxon>Neopterygii</taxon>
        <taxon>Teleostei</taxon>
        <taxon>Neoteleostei</taxon>
        <taxon>Acanthomorphata</taxon>
        <taxon>Ovalentaria</taxon>
        <taxon>Cichlomorphae</taxon>
        <taxon>Cichliformes</taxon>
        <taxon>Cichlidae</taxon>
        <taxon>African cichlids</taxon>
        <taxon>Pseudocrenilabrinae</taxon>
        <taxon>Haplochromini</taxon>
        <taxon>Pundamilia</taxon>
    </lineage>
</organism>
<evidence type="ECO:0000256" key="4">
    <source>
        <dbReference type="ARBA" id="ARBA00022958"/>
    </source>
</evidence>
<proteinExistence type="inferred from homology"/>
<accession>A0A9Y6MAC8</accession>
<evidence type="ECO:0000256" key="8">
    <source>
        <dbReference type="ARBA" id="ARBA00023303"/>
    </source>
</evidence>
<dbReference type="GO" id="GO:0030322">
    <property type="term" value="P:stabilization of membrane potential"/>
    <property type="evidence" value="ECO:0007669"/>
    <property type="project" value="TreeGrafter"/>
</dbReference>
<dbReference type="PANTHER" id="PTHR11003">
    <property type="entry name" value="POTASSIUM CHANNEL, SUBFAMILY K"/>
    <property type="match status" value="1"/>
</dbReference>
<evidence type="ECO:0000256" key="10">
    <source>
        <dbReference type="SAM" id="MobiDB-lite"/>
    </source>
</evidence>
<evidence type="ECO:0000256" key="2">
    <source>
        <dbReference type="ARBA" id="ARBA00022448"/>
    </source>
</evidence>
<feature type="transmembrane region" description="Helical" evidence="11">
    <location>
        <begin position="291"/>
        <end position="312"/>
    </location>
</feature>
<evidence type="ECO:0000256" key="11">
    <source>
        <dbReference type="SAM" id="Phobius"/>
    </source>
</evidence>